<feature type="region of interest" description="Disordered" evidence="1">
    <location>
        <begin position="127"/>
        <end position="164"/>
    </location>
</feature>
<feature type="non-terminal residue" evidence="2">
    <location>
        <position position="1"/>
    </location>
</feature>
<feature type="compositionally biased region" description="Basic and acidic residues" evidence="1">
    <location>
        <begin position="150"/>
        <end position="164"/>
    </location>
</feature>
<protein>
    <submittedName>
        <fullName evidence="2">Uncharacterized protein</fullName>
    </submittedName>
</protein>
<comment type="caution">
    <text evidence="2">The sequence shown here is derived from an EMBL/GenBank/DDBJ whole genome shotgun (WGS) entry which is preliminary data.</text>
</comment>
<evidence type="ECO:0000313" key="3">
    <source>
        <dbReference type="Proteomes" id="UP001162318"/>
    </source>
</evidence>
<proteinExistence type="predicted"/>
<evidence type="ECO:0000313" key="2">
    <source>
        <dbReference type="EMBL" id="MDH2135376.1"/>
    </source>
</evidence>
<accession>A0AA43BBD4</accession>
<sequence>SQVHSTHVGQMVEFHYRWHPYFGRHFRHEGREDRASGAIVRVAVKPGEIIQVAEWMLDRAFCAHMEMGEPRVSVSGLIELHRLLKDRGFRQPSTDGPIAIQEPRHEAITRTLNVTCADPTSIEHGARYTADAGPERGGTKRRCRQVGDPPDGRSWRCGEGGGER</sequence>
<dbReference type="AlphaFoldDB" id="A0AA43BBD4"/>
<gene>
    <name evidence="2" type="ORF">N5J77_30125</name>
</gene>
<dbReference type="Proteomes" id="UP001162318">
    <property type="component" value="Unassembled WGS sequence"/>
</dbReference>
<dbReference type="EMBL" id="JAOCKX010000129">
    <property type="protein sequence ID" value="MDH2135376.1"/>
    <property type="molecule type" value="Genomic_DNA"/>
</dbReference>
<organism evidence="2 3">
    <name type="scientific">Sphingobium yanoikuyae</name>
    <name type="common">Sphingomonas yanoikuyae</name>
    <dbReference type="NCBI Taxonomy" id="13690"/>
    <lineage>
        <taxon>Bacteria</taxon>
        <taxon>Pseudomonadati</taxon>
        <taxon>Pseudomonadota</taxon>
        <taxon>Alphaproteobacteria</taxon>
        <taxon>Sphingomonadales</taxon>
        <taxon>Sphingomonadaceae</taxon>
        <taxon>Sphingobium</taxon>
    </lineage>
</organism>
<reference evidence="2" key="1">
    <citation type="submission" date="2022-09" db="EMBL/GenBank/DDBJ databases">
        <title>Intensive care unit water sources are persistently colonized with multi-drug resistant bacteria and are the site of extensive horizontal gene transfer of antibiotic resistance genes.</title>
        <authorList>
            <person name="Diorio-Toth L."/>
        </authorList>
    </citation>
    <scope>NUCLEOTIDE SEQUENCE</scope>
    <source>
        <strain evidence="2">GD03659</strain>
    </source>
</reference>
<name>A0AA43BBD4_SPHYA</name>
<evidence type="ECO:0000256" key="1">
    <source>
        <dbReference type="SAM" id="MobiDB-lite"/>
    </source>
</evidence>
<dbReference type="RefSeq" id="WP_279776436.1">
    <property type="nucleotide sequence ID" value="NZ_JAOCKX010000129.1"/>
</dbReference>